<dbReference type="InterPro" id="IPR057743">
    <property type="entry name" value="Zfn_VAL1-3_N"/>
</dbReference>
<accession>A0A328CXJ0</accession>
<evidence type="ECO:0000256" key="3">
    <source>
        <dbReference type="ARBA" id="ARBA00022771"/>
    </source>
</evidence>
<keyword evidence="7" id="KW-0804">Transcription</keyword>
<dbReference type="InterPro" id="IPR015300">
    <property type="entry name" value="DNA-bd_pseudobarrel_sf"/>
</dbReference>
<dbReference type="FunFam" id="2.40.330.10:FF:000006">
    <property type="entry name" value="B3 domain-containing transcription repressor VAL1"/>
    <property type="match status" value="1"/>
</dbReference>
<dbReference type="PANTHER" id="PTHR46245">
    <property type="entry name" value="B3 DOMAIN-CONTAINING PROTEIN OS07G0563300"/>
    <property type="match status" value="1"/>
</dbReference>
<dbReference type="EMBL" id="NQVE01000215">
    <property type="protein sequence ID" value="RAL37380.1"/>
    <property type="molecule type" value="Genomic_DNA"/>
</dbReference>
<evidence type="ECO:0000256" key="1">
    <source>
        <dbReference type="ARBA" id="ARBA00004123"/>
    </source>
</evidence>
<organism evidence="12 13">
    <name type="scientific">Cuscuta australis</name>
    <dbReference type="NCBI Taxonomy" id="267555"/>
    <lineage>
        <taxon>Eukaryota</taxon>
        <taxon>Viridiplantae</taxon>
        <taxon>Streptophyta</taxon>
        <taxon>Embryophyta</taxon>
        <taxon>Tracheophyta</taxon>
        <taxon>Spermatophyta</taxon>
        <taxon>Magnoliopsida</taxon>
        <taxon>eudicotyledons</taxon>
        <taxon>Gunneridae</taxon>
        <taxon>Pentapetalae</taxon>
        <taxon>asterids</taxon>
        <taxon>lamiids</taxon>
        <taxon>Solanales</taxon>
        <taxon>Convolvulaceae</taxon>
        <taxon>Cuscuteae</taxon>
        <taxon>Cuscuta</taxon>
        <taxon>Cuscuta subgen. Grammica</taxon>
        <taxon>Cuscuta sect. Cleistogrammica</taxon>
    </lineage>
</organism>
<feature type="region of interest" description="Disordered" evidence="9">
    <location>
        <begin position="629"/>
        <end position="648"/>
    </location>
</feature>
<keyword evidence="5" id="KW-0805">Transcription regulation</keyword>
<dbReference type="GO" id="GO:0006355">
    <property type="term" value="P:regulation of DNA-templated transcription"/>
    <property type="evidence" value="ECO:0007669"/>
    <property type="project" value="UniProtKB-ARBA"/>
</dbReference>
<dbReference type="Proteomes" id="UP000249390">
    <property type="component" value="Unassembled WGS sequence"/>
</dbReference>
<evidence type="ECO:0000256" key="9">
    <source>
        <dbReference type="SAM" id="MobiDB-lite"/>
    </source>
</evidence>
<dbReference type="GO" id="GO:0005634">
    <property type="term" value="C:nucleus"/>
    <property type="evidence" value="ECO:0007669"/>
    <property type="project" value="UniProtKB-SubCell"/>
</dbReference>
<dbReference type="Gene3D" id="2.40.330.10">
    <property type="entry name" value="DNA-binding pseudobarrel domain"/>
    <property type="match status" value="1"/>
</dbReference>
<proteinExistence type="predicted"/>
<reference evidence="12 13" key="1">
    <citation type="submission" date="2018-06" db="EMBL/GenBank/DDBJ databases">
        <title>The Genome of Cuscuta australis (Dodder) Provides Insight into the Evolution of Plant Parasitism.</title>
        <authorList>
            <person name="Liu H."/>
        </authorList>
    </citation>
    <scope>NUCLEOTIDE SEQUENCE [LARGE SCALE GENOMIC DNA]</scope>
    <source>
        <strain evidence="13">cv. Yunnan</strain>
        <tissue evidence="12">Vines</tissue>
    </source>
</reference>
<evidence type="ECO:0000259" key="10">
    <source>
        <dbReference type="PROSITE" id="PS50863"/>
    </source>
</evidence>
<evidence type="ECO:0000256" key="7">
    <source>
        <dbReference type="ARBA" id="ARBA00023163"/>
    </source>
</evidence>
<feature type="compositionally biased region" description="Polar residues" evidence="9">
    <location>
        <begin position="444"/>
        <end position="460"/>
    </location>
</feature>
<feature type="domain" description="CW-type" evidence="11">
    <location>
        <begin position="558"/>
        <end position="622"/>
    </location>
</feature>
<dbReference type="PROSITE" id="PS50863">
    <property type="entry name" value="B3"/>
    <property type="match status" value="1"/>
</dbReference>
<comment type="subcellular location">
    <subcellularLocation>
        <location evidence="1">Nucleus</location>
    </subcellularLocation>
</comment>
<dbReference type="PROSITE" id="PS51050">
    <property type="entry name" value="ZF_CW"/>
    <property type="match status" value="1"/>
</dbReference>
<evidence type="ECO:0000259" key="11">
    <source>
        <dbReference type="PROSITE" id="PS51050"/>
    </source>
</evidence>
<feature type="compositionally biased region" description="Basic and acidic residues" evidence="9">
    <location>
        <begin position="629"/>
        <end position="639"/>
    </location>
</feature>
<feature type="region of interest" description="Disordered" evidence="9">
    <location>
        <begin position="444"/>
        <end position="479"/>
    </location>
</feature>
<comment type="caution">
    <text evidence="12">The sequence shown here is derived from an EMBL/GenBank/DDBJ whole genome shotgun (WGS) entry which is preliminary data.</text>
</comment>
<evidence type="ECO:0000256" key="5">
    <source>
        <dbReference type="ARBA" id="ARBA00023015"/>
    </source>
</evidence>
<keyword evidence="3" id="KW-0863">Zinc-finger</keyword>
<evidence type="ECO:0000313" key="13">
    <source>
        <dbReference type="Proteomes" id="UP000249390"/>
    </source>
</evidence>
<dbReference type="AlphaFoldDB" id="A0A328CXJ0"/>
<feature type="region of interest" description="Disordered" evidence="9">
    <location>
        <begin position="661"/>
        <end position="683"/>
    </location>
</feature>
<dbReference type="Pfam" id="PF07496">
    <property type="entry name" value="zf-CW"/>
    <property type="match status" value="1"/>
</dbReference>
<evidence type="ECO:0000313" key="12">
    <source>
        <dbReference type="EMBL" id="RAL37380.1"/>
    </source>
</evidence>
<dbReference type="Gene3D" id="3.30.40.100">
    <property type="match status" value="1"/>
</dbReference>
<evidence type="ECO:0000256" key="2">
    <source>
        <dbReference type="ARBA" id="ARBA00022723"/>
    </source>
</evidence>
<feature type="region of interest" description="Disordered" evidence="9">
    <location>
        <begin position="761"/>
        <end position="795"/>
    </location>
</feature>
<feature type="domain" description="TF-B3" evidence="10">
    <location>
        <begin position="319"/>
        <end position="420"/>
    </location>
</feature>
<dbReference type="SUPFAM" id="SSF101936">
    <property type="entry name" value="DNA-binding pseudobarrel domain"/>
    <property type="match status" value="1"/>
</dbReference>
<protein>
    <recommendedName>
        <fullName evidence="14">TF-B3 domain-containing protein</fullName>
    </recommendedName>
</protein>
<dbReference type="GO" id="GO:0003677">
    <property type="term" value="F:DNA binding"/>
    <property type="evidence" value="ECO:0007669"/>
    <property type="project" value="UniProtKB-KW"/>
</dbReference>
<keyword evidence="2" id="KW-0479">Metal-binding</keyword>
<feature type="compositionally biased region" description="Polar residues" evidence="9">
    <location>
        <begin position="259"/>
        <end position="275"/>
    </location>
</feature>
<gene>
    <name evidence="12" type="ORF">DM860_000074</name>
</gene>
<dbReference type="InterPro" id="IPR011124">
    <property type="entry name" value="Znf_CW"/>
</dbReference>
<name>A0A328CXJ0_9ASTE</name>
<keyword evidence="13" id="KW-1185">Reference proteome</keyword>
<dbReference type="Pfam" id="PF02362">
    <property type="entry name" value="B3"/>
    <property type="match status" value="1"/>
</dbReference>
<evidence type="ECO:0008006" key="14">
    <source>
        <dbReference type="Google" id="ProtNLM"/>
    </source>
</evidence>
<evidence type="ECO:0000256" key="8">
    <source>
        <dbReference type="ARBA" id="ARBA00023242"/>
    </source>
</evidence>
<keyword evidence="4" id="KW-0862">Zinc</keyword>
<dbReference type="PANTHER" id="PTHR46245:SF3">
    <property type="entry name" value="B3 DOMAIN-CONTAINING TRANSCRIPTION REPRESSOR VAL1"/>
    <property type="match status" value="1"/>
</dbReference>
<dbReference type="SMART" id="SM01019">
    <property type="entry name" value="B3"/>
    <property type="match status" value="1"/>
</dbReference>
<evidence type="ECO:0000256" key="6">
    <source>
        <dbReference type="ARBA" id="ARBA00023125"/>
    </source>
</evidence>
<dbReference type="GO" id="GO:0008270">
    <property type="term" value="F:zinc ion binding"/>
    <property type="evidence" value="ECO:0007669"/>
    <property type="project" value="UniProtKB-KW"/>
</dbReference>
<evidence type="ECO:0000256" key="4">
    <source>
        <dbReference type="ARBA" id="ARBA00022833"/>
    </source>
</evidence>
<dbReference type="CDD" id="cd10017">
    <property type="entry name" value="B3_DNA"/>
    <property type="match status" value="1"/>
</dbReference>
<dbReference type="InterPro" id="IPR003340">
    <property type="entry name" value="B3_DNA-bd"/>
</dbReference>
<keyword evidence="8" id="KW-0539">Nucleus</keyword>
<feature type="region of interest" description="Disordered" evidence="9">
    <location>
        <begin position="254"/>
        <end position="290"/>
    </location>
</feature>
<dbReference type="Pfam" id="PF25813">
    <property type="entry name" value="zf_VAL1_N"/>
    <property type="match status" value="1"/>
</dbReference>
<keyword evidence="6" id="KW-0238">DNA-binding</keyword>
<sequence>MASKFCMNEHCRTTTSSEWKKGWGLKSGGFATLCYTCGSAFEKIAYCETFHLNESGWRECRMCRKPIHCGCIASQYLFEYMDFGGIGCLSCTRCLGGHTLMPIQIPNEDAPSGILGVTNSADTQHILFENKMDQNIFDKRRLLQFGNGADASEPVHLFQFQNHDKIRQEESIIPAMEVRLCIPNHNQQSPKSSFVENPENCISNRTVKETAKCFNQPSLNFFMSTPMGTSSSTLPVSSGVSPFQLEQKPHHILAKPPKASSNSGFESKSGISTPRRSTRPLTEGRGSRNQMLPRYWPRITDQELQRLSGDLKSTIVPLFEKVLSASDAGRIGRLVIPKACAEAYFPYIEQSEGMPITMQDVKGKEWTFQFRFWPNNNSRMYVLEGVTPCIQNMQLEAGDTVTFSRIDPGGKLFMGFRKAVIINAVAPVGLQTSLLDSKNPAISNSTCSTETPLSGATDNQAMPKHEKDGGNETDNFLQRNGIVPEKKKIRNIGCKNKRLLIHTEDAMELKITWEEAQDLLCPPPNVNPTIIMIEDCEFEEYDEPPVFGKRTVFTTPSSGEQGQWAQCDNCSKWRRLPVHDLLPSNWTCSDNIWDSNRFISPSSHCMNMCSRCSCSASSEMNQKELDPFLRDSNKEETKRQSNGCGEPSGLDALASIASLRDSSSNGNNLGGTEEPPCTTKHPRHRPGCTCIVCIQPPSGKGKHDPSCKCNVCLTVRRRFKTLMQRKKKKPTERGAETAQVKDGTLGRVSVDEPCLVGQMNCPENGDAPYPNWDRSTTSKGQLDLNFHPNENKAGS</sequence>